<dbReference type="InterPro" id="IPR043129">
    <property type="entry name" value="ATPase_NBD"/>
</dbReference>
<evidence type="ECO:0000256" key="4">
    <source>
        <dbReference type="ARBA" id="ARBA00023186"/>
    </source>
</evidence>
<comment type="similarity">
    <text evidence="1">Belongs to the heat shock protein 70 family.</text>
</comment>
<accession>A0A0A9ZBF3</accession>
<dbReference type="Gene3D" id="3.30.420.40">
    <property type="match status" value="1"/>
</dbReference>
<feature type="non-terminal residue" evidence="7">
    <location>
        <position position="1"/>
    </location>
</feature>
<organism evidence="7">
    <name type="scientific">Lygus hesperus</name>
    <name type="common">Western plant bug</name>
    <dbReference type="NCBI Taxonomy" id="30085"/>
    <lineage>
        <taxon>Eukaryota</taxon>
        <taxon>Metazoa</taxon>
        <taxon>Ecdysozoa</taxon>
        <taxon>Arthropoda</taxon>
        <taxon>Hexapoda</taxon>
        <taxon>Insecta</taxon>
        <taxon>Pterygota</taxon>
        <taxon>Neoptera</taxon>
        <taxon>Paraneoptera</taxon>
        <taxon>Hemiptera</taxon>
        <taxon>Heteroptera</taxon>
        <taxon>Panheteroptera</taxon>
        <taxon>Cimicomorpha</taxon>
        <taxon>Miridae</taxon>
        <taxon>Mirini</taxon>
        <taxon>Lygus</taxon>
    </lineage>
</organism>
<name>A0A0A9ZBF3_LYGHE</name>
<keyword evidence="2" id="KW-0547">Nucleotide-binding</keyword>
<gene>
    <name evidence="7" type="ORF">CM83_14444</name>
</gene>
<dbReference type="Pfam" id="PF00012">
    <property type="entry name" value="HSP70"/>
    <property type="match status" value="1"/>
</dbReference>
<keyword evidence="3" id="KW-0067">ATP-binding</keyword>
<keyword evidence="4" id="KW-0143">Chaperone</keyword>
<sequence>FCTLLTIIIVMQNTAAQAMTRRVCFTTRFDVITWACVILLCLFTTMTTTQYASAHVIGIDFGTEYVKVAGPHGTQQLDMVLNEYSKRKTPNIIAYRHDEWHIGDHA</sequence>
<reference evidence="7" key="1">
    <citation type="journal article" date="2014" name="PLoS ONE">
        <title>Transcriptome-Based Identification of ABC Transporters in the Western Tarnished Plant Bug Lygus hesperus.</title>
        <authorList>
            <person name="Hull J.J."/>
            <person name="Chaney K."/>
            <person name="Geib S.M."/>
            <person name="Fabrick J.A."/>
            <person name="Brent C.S."/>
            <person name="Walsh D."/>
            <person name="Lavine L.C."/>
        </authorList>
    </citation>
    <scope>NUCLEOTIDE SEQUENCE</scope>
</reference>
<dbReference type="SUPFAM" id="SSF53067">
    <property type="entry name" value="Actin-like ATPase domain"/>
    <property type="match status" value="1"/>
</dbReference>
<proteinExistence type="inferred from homology"/>
<evidence type="ECO:0000256" key="2">
    <source>
        <dbReference type="ARBA" id="ARBA00022741"/>
    </source>
</evidence>
<dbReference type="EMBL" id="GBHO01002373">
    <property type="protein sequence ID" value="JAG41231.1"/>
    <property type="molecule type" value="Transcribed_RNA"/>
</dbReference>
<dbReference type="InterPro" id="IPR013126">
    <property type="entry name" value="Hsp_70_fam"/>
</dbReference>
<reference evidence="7" key="2">
    <citation type="submission" date="2014-07" db="EMBL/GenBank/DDBJ databases">
        <authorList>
            <person name="Hull J."/>
        </authorList>
    </citation>
    <scope>NUCLEOTIDE SEQUENCE</scope>
</reference>
<dbReference type="PANTHER" id="PTHR45639:SF3">
    <property type="entry name" value="HYPOXIA UP-REGULATED PROTEIN 1"/>
    <property type="match status" value="1"/>
</dbReference>
<feature type="chain" id="PRO_5002071396" description="Hypoxia up-regulated protein 1" evidence="6">
    <location>
        <begin position="17"/>
        <end position="106"/>
    </location>
</feature>
<evidence type="ECO:0000256" key="3">
    <source>
        <dbReference type="ARBA" id="ARBA00022840"/>
    </source>
</evidence>
<dbReference type="GO" id="GO:0034663">
    <property type="term" value="C:endoplasmic reticulum chaperone complex"/>
    <property type="evidence" value="ECO:0007669"/>
    <property type="project" value="TreeGrafter"/>
</dbReference>
<dbReference type="GO" id="GO:0030968">
    <property type="term" value="P:endoplasmic reticulum unfolded protein response"/>
    <property type="evidence" value="ECO:0007669"/>
    <property type="project" value="TreeGrafter"/>
</dbReference>
<keyword evidence="6" id="KW-0732">Signal</keyword>
<evidence type="ECO:0000256" key="6">
    <source>
        <dbReference type="SAM" id="SignalP"/>
    </source>
</evidence>
<evidence type="ECO:0000313" key="7">
    <source>
        <dbReference type="EMBL" id="JAG41231.1"/>
    </source>
</evidence>
<dbReference type="AlphaFoldDB" id="A0A0A9ZBF3"/>
<evidence type="ECO:0000256" key="1">
    <source>
        <dbReference type="ARBA" id="ARBA00007381"/>
    </source>
</evidence>
<evidence type="ECO:0000256" key="5">
    <source>
        <dbReference type="ARBA" id="ARBA00040503"/>
    </source>
</evidence>
<protein>
    <recommendedName>
        <fullName evidence="5">Hypoxia up-regulated protein 1</fullName>
    </recommendedName>
</protein>
<dbReference type="PANTHER" id="PTHR45639">
    <property type="entry name" value="HSC70CB, ISOFORM G-RELATED"/>
    <property type="match status" value="1"/>
</dbReference>
<dbReference type="GO" id="GO:0005524">
    <property type="term" value="F:ATP binding"/>
    <property type="evidence" value="ECO:0007669"/>
    <property type="project" value="UniProtKB-KW"/>
</dbReference>
<feature type="signal peptide" evidence="6">
    <location>
        <begin position="1"/>
        <end position="16"/>
    </location>
</feature>
<dbReference type="GO" id="GO:0140662">
    <property type="term" value="F:ATP-dependent protein folding chaperone"/>
    <property type="evidence" value="ECO:0007669"/>
    <property type="project" value="InterPro"/>
</dbReference>